<dbReference type="SUPFAM" id="SSF54913">
    <property type="entry name" value="GlnB-like"/>
    <property type="match status" value="1"/>
</dbReference>
<reference evidence="2" key="1">
    <citation type="journal article" date="2019" name="Microbiol. Resour. Announc.">
        <title>Complete Genome Sequence of Rubrobacter xylanophilus Strain AA3-22, Isolated from Arima Onsen in Japan.</title>
        <authorList>
            <person name="Tomariguchi N."/>
            <person name="Miyazaki K."/>
        </authorList>
    </citation>
    <scope>NUCLEOTIDE SEQUENCE [LARGE SCALE GENOMIC DNA]</scope>
    <source>
        <strain evidence="2">AA3-22</strain>
    </source>
</reference>
<dbReference type="Pfam" id="PF02641">
    <property type="entry name" value="DUF190"/>
    <property type="match status" value="1"/>
</dbReference>
<name>A0A510HNL5_9ACTN</name>
<sequence length="109" mass="11723">MNAGSAVRARVYLRDSARAGDRPAYEVIAEAFREARVVDVSIHRGILGFDRSSGLLSARPLRFHPDLPVVVEATGERARVEAALPRVRAALPRGLITLSEVALLPPDGA</sequence>
<accession>A0A510HNL5</accession>
<protein>
    <submittedName>
        <fullName evidence="2">Uncharacterized protein</fullName>
    </submittedName>
</protein>
<evidence type="ECO:0000256" key="1">
    <source>
        <dbReference type="ARBA" id="ARBA00010554"/>
    </source>
</evidence>
<evidence type="ECO:0000313" key="2">
    <source>
        <dbReference type="EMBL" id="BBL81055.1"/>
    </source>
</evidence>
<evidence type="ECO:0000313" key="3">
    <source>
        <dbReference type="Proteomes" id="UP000318065"/>
    </source>
</evidence>
<dbReference type="InterPro" id="IPR003793">
    <property type="entry name" value="UPF0166"/>
</dbReference>
<dbReference type="Proteomes" id="UP000318065">
    <property type="component" value="Chromosome"/>
</dbReference>
<dbReference type="Gene3D" id="3.30.70.120">
    <property type="match status" value="1"/>
</dbReference>
<keyword evidence="3" id="KW-1185">Reference proteome</keyword>
<proteinExistence type="inferred from homology"/>
<dbReference type="InterPro" id="IPR011322">
    <property type="entry name" value="N-reg_PII-like_a/b"/>
</dbReference>
<dbReference type="InterPro" id="IPR015867">
    <property type="entry name" value="N-reg_PII/ATP_PRibTrfase_C"/>
</dbReference>
<dbReference type="RefSeq" id="WP_143528987.1">
    <property type="nucleotide sequence ID" value="NZ_AP019791.1"/>
</dbReference>
<dbReference type="EMBL" id="AP019791">
    <property type="protein sequence ID" value="BBL81055.1"/>
    <property type="molecule type" value="Genomic_DNA"/>
</dbReference>
<gene>
    <name evidence="2" type="ORF">RxyAA322_29090</name>
</gene>
<organism evidence="2 3">
    <name type="scientific">Rubrobacter xylanophilus</name>
    <dbReference type="NCBI Taxonomy" id="49319"/>
    <lineage>
        <taxon>Bacteria</taxon>
        <taxon>Bacillati</taxon>
        <taxon>Actinomycetota</taxon>
        <taxon>Rubrobacteria</taxon>
        <taxon>Rubrobacterales</taxon>
        <taxon>Rubrobacteraceae</taxon>
        <taxon>Rubrobacter</taxon>
    </lineage>
</organism>
<dbReference type="OrthoDB" id="5244853at2"/>
<dbReference type="AlphaFoldDB" id="A0A510HNL5"/>
<comment type="similarity">
    <text evidence="1">Belongs to the UPF0166 family.</text>
</comment>